<evidence type="ECO:0000256" key="1">
    <source>
        <dbReference type="SAM" id="MobiDB-lite"/>
    </source>
</evidence>
<dbReference type="Proteomes" id="UP000292702">
    <property type="component" value="Unassembled WGS sequence"/>
</dbReference>
<name>A0A4R0R5K0_9APHY</name>
<dbReference type="OrthoDB" id="16434at2759"/>
<feature type="compositionally biased region" description="Basic residues" evidence="1">
    <location>
        <begin position="126"/>
        <end position="135"/>
    </location>
</feature>
<dbReference type="PANTHER" id="PTHR28589:SF1">
    <property type="entry name" value="SMALL RIBOSOMAL SUBUNIT PROTEIN MS34"/>
    <property type="match status" value="1"/>
</dbReference>
<dbReference type="EMBL" id="RWJN01000349">
    <property type="protein sequence ID" value="TCD62740.1"/>
    <property type="molecule type" value="Genomic_DNA"/>
</dbReference>
<dbReference type="InterPro" id="IPR032053">
    <property type="entry name" value="Ribosomal_mS34"/>
</dbReference>
<dbReference type="GO" id="GO:0003735">
    <property type="term" value="F:structural constituent of ribosome"/>
    <property type="evidence" value="ECO:0007669"/>
    <property type="project" value="InterPro"/>
</dbReference>
<gene>
    <name evidence="2" type="ORF">EIP91_006465</name>
</gene>
<dbReference type="Pfam" id="PF16053">
    <property type="entry name" value="MRP-S34"/>
    <property type="match status" value="1"/>
</dbReference>
<protein>
    <submittedName>
        <fullName evidence="2">Uncharacterized protein</fullName>
    </submittedName>
</protein>
<reference evidence="2 3" key="1">
    <citation type="submission" date="2018-11" db="EMBL/GenBank/DDBJ databases">
        <title>Genome assembly of Steccherinum ochraceum LE-BIN_3174, the white-rot fungus of the Steccherinaceae family (The Residual Polyporoid clade, Polyporales, Basidiomycota).</title>
        <authorList>
            <person name="Fedorova T.V."/>
            <person name="Glazunova O.A."/>
            <person name="Landesman E.O."/>
            <person name="Moiseenko K.V."/>
            <person name="Psurtseva N.V."/>
            <person name="Savinova O.S."/>
            <person name="Shakhova N.V."/>
            <person name="Tyazhelova T.V."/>
            <person name="Vasina D.V."/>
        </authorList>
    </citation>
    <scope>NUCLEOTIDE SEQUENCE [LARGE SCALE GENOMIC DNA]</scope>
    <source>
        <strain evidence="2 3">LE-BIN_3174</strain>
    </source>
</reference>
<dbReference type="PANTHER" id="PTHR28589">
    <property type="entry name" value="28S RIBOSOMAL PROTEIN S34, MITOCHONDRIAL"/>
    <property type="match status" value="1"/>
</dbReference>
<keyword evidence="3" id="KW-1185">Reference proteome</keyword>
<dbReference type="AlphaFoldDB" id="A0A4R0R5K0"/>
<dbReference type="GO" id="GO:0005739">
    <property type="term" value="C:mitochondrion"/>
    <property type="evidence" value="ECO:0007669"/>
    <property type="project" value="InterPro"/>
</dbReference>
<comment type="caution">
    <text evidence="2">The sequence shown here is derived from an EMBL/GenBank/DDBJ whole genome shotgun (WGS) entry which is preliminary data.</text>
</comment>
<evidence type="ECO:0000313" key="2">
    <source>
        <dbReference type="EMBL" id="TCD62740.1"/>
    </source>
</evidence>
<organism evidence="2 3">
    <name type="scientific">Steccherinum ochraceum</name>
    <dbReference type="NCBI Taxonomy" id="92696"/>
    <lineage>
        <taxon>Eukaryota</taxon>
        <taxon>Fungi</taxon>
        <taxon>Dikarya</taxon>
        <taxon>Basidiomycota</taxon>
        <taxon>Agaricomycotina</taxon>
        <taxon>Agaricomycetes</taxon>
        <taxon>Polyporales</taxon>
        <taxon>Steccherinaceae</taxon>
        <taxon>Steccherinum</taxon>
    </lineage>
</organism>
<evidence type="ECO:0000313" key="3">
    <source>
        <dbReference type="Proteomes" id="UP000292702"/>
    </source>
</evidence>
<proteinExistence type="predicted"/>
<accession>A0A4R0R5K0</accession>
<sequence>MTTPAVTQALQKLLPSKLPPSLTSRPGSLYTVLSRYSKDGVGQRVHQVRWGSKGIEKCYWEVTRTKLKLGGTHGRAWGRLVWRGKQISEKEEEIRGGLKYTWATGVSQAPPNFAGLSPKASPQPTKYKKQPPKSS</sequence>
<feature type="region of interest" description="Disordered" evidence="1">
    <location>
        <begin position="111"/>
        <end position="135"/>
    </location>
</feature>